<proteinExistence type="predicted"/>
<feature type="domain" description="Peptidase A1" evidence="1">
    <location>
        <begin position="33"/>
        <end position="69"/>
    </location>
</feature>
<dbReference type="Proteomes" id="UP000290289">
    <property type="component" value="Chromosome 7"/>
</dbReference>
<name>A0A498JED3_MALDO</name>
<dbReference type="AlphaFoldDB" id="A0A498JED3"/>
<dbReference type="InterPro" id="IPR021109">
    <property type="entry name" value="Peptidase_aspartic_dom_sf"/>
</dbReference>
<protein>
    <recommendedName>
        <fullName evidence="1">Peptidase A1 domain-containing protein</fullName>
    </recommendedName>
</protein>
<dbReference type="Pfam" id="PF00026">
    <property type="entry name" value="Asp"/>
    <property type="match status" value="1"/>
</dbReference>
<evidence type="ECO:0000313" key="3">
    <source>
        <dbReference type="Proteomes" id="UP000290289"/>
    </source>
</evidence>
<dbReference type="InterPro" id="IPR033121">
    <property type="entry name" value="PEPTIDASE_A1"/>
</dbReference>
<comment type="caution">
    <text evidence="2">The sequence shown here is derived from an EMBL/GenBank/DDBJ whole genome shotgun (WGS) entry which is preliminary data.</text>
</comment>
<dbReference type="EMBL" id="RDQH01000333">
    <property type="protein sequence ID" value="RXH94209.1"/>
    <property type="molecule type" value="Genomic_DNA"/>
</dbReference>
<gene>
    <name evidence="2" type="ORF">DVH24_023893</name>
</gene>
<organism evidence="2 3">
    <name type="scientific">Malus domestica</name>
    <name type="common">Apple</name>
    <name type="synonym">Pyrus malus</name>
    <dbReference type="NCBI Taxonomy" id="3750"/>
    <lineage>
        <taxon>Eukaryota</taxon>
        <taxon>Viridiplantae</taxon>
        <taxon>Streptophyta</taxon>
        <taxon>Embryophyta</taxon>
        <taxon>Tracheophyta</taxon>
        <taxon>Spermatophyta</taxon>
        <taxon>Magnoliopsida</taxon>
        <taxon>eudicotyledons</taxon>
        <taxon>Gunneridae</taxon>
        <taxon>Pentapetalae</taxon>
        <taxon>rosids</taxon>
        <taxon>fabids</taxon>
        <taxon>Rosales</taxon>
        <taxon>Rosaceae</taxon>
        <taxon>Amygdaloideae</taxon>
        <taxon>Maleae</taxon>
        <taxon>Malus</taxon>
    </lineage>
</organism>
<evidence type="ECO:0000313" key="2">
    <source>
        <dbReference type="EMBL" id="RXH94209.1"/>
    </source>
</evidence>
<dbReference type="STRING" id="3750.A0A498JED3"/>
<keyword evidence="3" id="KW-1185">Reference proteome</keyword>
<accession>A0A498JED3</accession>
<reference evidence="2 3" key="1">
    <citation type="submission" date="2018-10" db="EMBL/GenBank/DDBJ databases">
        <title>A high-quality apple genome assembly.</title>
        <authorList>
            <person name="Hu J."/>
        </authorList>
    </citation>
    <scope>NUCLEOTIDE SEQUENCE [LARGE SCALE GENOMIC DNA]</scope>
    <source>
        <strain evidence="3">cv. HFTH1</strain>
        <tissue evidence="2">Young leaf</tissue>
    </source>
</reference>
<sequence length="111" mass="12348">MTHQHLLHSKVYFEYVISSSNPNCFVFQLVLGANLSSTYTKIGITCRIHYGSGSVSGYFSEDNRLVYGAKAEAATAVGFDYFIVDALRGTGFYQKTRLEIKRADDSEAFIA</sequence>
<evidence type="ECO:0000259" key="1">
    <source>
        <dbReference type="Pfam" id="PF00026"/>
    </source>
</evidence>
<dbReference type="SUPFAM" id="SSF50630">
    <property type="entry name" value="Acid proteases"/>
    <property type="match status" value="1"/>
</dbReference>
<dbReference type="Gene3D" id="2.40.70.10">
    <property type="entry name" value="Acid Proteases"/>
    <property type="match status" value="1"/>
</dbReference>